<reference evidence="1 2" key="1">
    <citation type="journal article" date="2016" name="Microbes Environ.">
        <title>Phylogenetically diverse aerobic anoxygenic phototrophic bacteria isolated from epilithic biofilms in Tama river, Japan.</title>
        <authorList>
            <person name="Hirose S."/>
            <person name="Matsuura K."/>
            <person name="Haruta S."/>
        </authorList>
    </citation>
    <scope>NUCLEOTIDE SEQUENCE [LARGE SCALE GENOMIC DNA]</scope>
    <source>
        <strain evidence="1 2">S08</strain>
    </source>
</reference>
<dbReference type="EMBL" id="AP025637">
    <property type="protein sequence ID" value="BDG71940.1"/>
    <property type="molecule type" value="Genomic_DNA"/>
</dbReference>
<name>A0ABN6P0W5_9PROT</name>
<organism evidence="1 2">
    <name type="scientific">Roseomonas fluvialis</name>
    <dbReference type="NCBI Taxonomy" id="1750527"/>
    <lineage>
        <taxon>Bacteria</taxon>
        <taxon>Pseudomonadati</taxon>
        <taxon>Pseudomonadota</taxon>
        <taxon>Alphaproteobacteria</taxon>
        <taxon>Acetobacterales</taxon>
        <taxon>Roseomonadaceae</taxon>
        <taxon>Roseomonas</taxon>
    </lineage>
</organism>
<dbReference type="SUPFAM" id="SSF52540">
    <property type="entry name" value="P-loop containing nucleoside triphosphate hydrolases"/>
    <property type="match status" value="1"/>
</dbReference>
<protein>
    <recommendedName>
        <fullName evidence="3">Sulfotransferase family protein</fullName>
    </recommendedName>
</protein>
<evidence type="ECO:0008006" key="3">
    <source>
        <dbReference type="Google" id="ProtNLM"/>
    </source>
</evidence>
<evidence type="ECO:0000313" key="2">
    <source>
        <dbReference type="Proteomes" id="UP000831327"/>
    </source>
</evidence>
<dbReference type="InterPro" id="IPR027417">
    <property type="entry name" value="P-loop_NTPase"/>
</dbReference>
<sequence length="338" mass="36554">MTRVVIHIGSHKTGTTYLQRGFVALRPDLRAAGIDYPVQWQDHLHGHHSLVRLLAAGDAETPARLAVLAGEAGHGGRALLLSSENFEDIEAAAIGRLASALHGHQVEIVYFLRRWQGLVPSAWQEAVKQGGSETFPQFLLAHMLRLADSPLLNPGITLGRFAEAFGRQAIRLVAYDRLVEQGEELLGFFLRAVLGVAVAPPEQAGRINRALPPADVEIIRALNAAAQRSPDSLPGGVWPMRLFFELGRHGLPAIATLRRVMAQHVTRQVLPTMPALRAVERDVIARFGPALPGDVPEAAPAEAEHVAGTYWMEPSVPAAFAELRAAIRQTHAEAALAA</sequence>
<gene>
    <name evidence="1" type="ORF">Rmf_18690</name>
</gene>
<keyword evidence="2" id="KW-1185">Reference proteome</keyword>
<evidence type="ECO:0000313" key="1">
    <source>
        <dbReference type="EMBL" id="BDG71940.1"/>
    </source>
</evidence>
<dbReference type="Proteomes" id="UP000831327">
    <property type="component" value="Chromosome"/>
</dbReference>
<accession>A0ABN6P0W5</accession>
<dbReference type="RefSeq" id="WP_244459161.1">
    <property type="nucleotide sequence ID" value="NZ_AP025637.1"/>
</dbReference>
<proteinExistence type="predicted"/>